<protein>
    <recommendedName>
        <fullName evidence="3">isochorismate synthase</fullName>
        <ecNumber evidence="3">5.4.4.2</ecNumber>
    </recommendedName>
    <alternativeName>
        <fullName evidence="5">Isochorismate mutase</fullName>
    </alternativeName>
</protein>
<dbReference type="SUPFAM" id="SSF56322">
    <property type="entry name" value="ADC synthase"/>
    <property type="match status" value="1"/>
</dbReference>
<comment type="caution">
    <text evidence="8">The sequence shown here is derived from an EMBL/GenBank/DDBJ whole genome shotgun (WGS) entry which is preliminary data.</text>
</comment>
<dbReference type="NCBIfam" id="TIGR00543">
    <property type="entry name" value="isochor_syn"/>
    <property type="match status" value="1"/>
</dbReference>
<dbReference type="RefSeq" id="WP_100414930.1">
    <property type="nucleotide sequence ID" value="NZ_PGEZ01000001.1"/>
</dbReference>
<dbReference type="InterPro" id="IPR004561">
    <property type="entry name" value="IsoChor_synthase"/>
</dbReference>
<dbReference type="GO" id="GO:0009697">
    <property type="term" value="P:salicylic acid biosynthetic process"/>
    <property type="evidence" value="ECO:0007669"/>
    <property type="project" value="TreeGrafter"/>
</dbReference>
<evidence type="ECO:0000256" key="4">
    <source>
        <dbReference type="ARBA" id="ARBA00023235"/>
    </source>
</evidence>
<dbReference type="AlphaFoldDB" id="A0A2M9BK70"/>
<feature type="region of interest" description="Disordered" evidence="6">
    <location>
        <begin position="228"/>
        <end position="248"/>
    </location>
</feature>
<sequence>MTRPEPQHQAARQERDTTPTAVFGSLGGFLVGHGRADLVTSARSDDPTLPARVGARLRARAADGGGLVPTALGTLSFRHDRPAAFVVPAHLERVDAVTLTERMDDGGCARPGAFDGAPRALVEHLLPDDAAYRSAVRSVLDELDEPRCGRDGPARDGGLRKVVLGRWLDVVTAPRVTATALLSRLVRRAGHAYAYLLSPDAVAGSDATLVGASPELLVSRRGRTVRSVPLAGSAPRSDDPGEDRRRAEALVRSAKDRHEHAFVVDAIAEALGGPCRALDVPASPHLIATDRMWHLATDIRGELAAGASAAPCALTLAQLLHPTPAVCGTPRHLAADAIERLEHQERGVMTGATGWVDARGDGEFALTIRSALIDGDLARLYAGAGIVAGSEPAREADETAAKLRTVRDALEAAR</sequence>
<feature type="domain" description="Chorismate-utilising enzyme C-terminal" evidence="7">
    <location>
        <begin position="155"/>
        <end position="402"/>
    </location>
</feature>
<dbReference type="EC" id="5.4.4.2" evidence="3"/>
<evidence type="ECO:0000259" key="7">
    <source>
        <dbReference type="Pfam" id="PF00425"/>
    </source>
</evidence>
<keyword evidence="9" id="KW-1185">Reference proteome</keyword>
<proteinExistence type="inferred from homology"/>
<evidence type="ECO:0000256" key="3">
    <source>
        <dbReference type="ARBA" id="ARBA00012824"/>
    </source>
</evidence>
<dbReference type="Proteomes" id="UP000230842">
    <property type="component" value="Unassembled WGS sequence"/>
</dbReference>
<evidence type="ECO:0000313" key="9">
    <source>
        <dbReference type="Proteomes" id="UP000230842"/>
    </source>
</evidence>
<dbReference type="EMBL" id="PGEZ01000001">
    <property type="protein sequence ID" value="PJJ58336.1"/>
    <property type="molecule type" value="Genomic_DNA"/>
</dbReference>
<comment type="similarity">
    <text evidence="2">Belongs to the isochorismate synthase family.</text>
</comment>
<dbReference type="PANTHER" id="PTHR42839:SF2">
    <property type="entry name" value="ISOCHORISMATE SYNTHASE ENTC"/>
    <property type="match status" value="1"/>
</dbReference>
<keyword evidence="4" id="KW-0413">Isomerase</keyword>
<evidence type="ECO:0000256" key="1">
    <source>
        <dbReference type="ARBA" id="ARBA00000799"/>
    </source>
</evidence>
<accession>A0A2M9BK70</accession>
<dbReference type="GO" id="GO:0008909">
    <property type="term" value="F:isochorismate synthase activity"/>
    <property type="evidence" value="ECO:0007669"/>
    <property type="project" value="UniProtKB-EC"/>
</dbReference>
<evidence type="ECO:0000256" key="6">
    <source>
        <dbReference type="SAM" id="MobiDB-lite"/>
    </source>
</evidence>
<dbReference type="PANTHER" id="PTHR42839">
    <property type="entry name" value="ISOCHORISMATE SYNTHASE ENTC"/>
    <property type="match status" value="1"/>
</dbReference>
<evidence type="ECO:0000256" key="2">
    <source>
        <dbReference type="ARBA" id="ARBA00005297"/>
    </source>
</evidence>
<evidence type="ECO:0000313" key="8">
    <source>
        <dbReference type="EMBL" id="PJJ58336.1"/>
    </source>
</evidence>
<evidence type="ECO:0000256" key="5">
    <source>
        <dbReference type="ARBA" id="ARBA00041564"/>
    </source>
</evidence>
<dbReference type="OrthoDB" id="9806579at2"/>
<name>A0A2M9BK70_9ACTN</name>
<dbReference type="InterPro" id="IPR005801">
    <property type="entry name" value="ADC_synthase"/>
</dbReference>
<dbReference type="Pfam" id="PF00425">
    <property type="entry name" value="Chorismate_bind"/>
    <property type="match status" value="1"/>
</dbReference>
<organism evidence="8 9">
    <name type="scientific">Mumia flava</name>
    <dbReference type="NCBI Taxonomy" id="1348852"/>
    <lineage>
        <taxon>Bacteria</taxon>
        <taxon>Bacillati</taxon>
        <taxon>Actinomycetota</taxon>
        <taxon>Actinomycetes</taxon>
        <taxon>Propionibacteriales</taxon>
        <taxon>Nocardioidaceae</taxon>
        <taxon>Mumia</taxon>
    </lineage>
</organism>
<gene>
    <name evidence="8" type="ORF">CLV56_2587</name>
</gene>
<dbReference type="InterPro" id="IPR015890">
    <property type="entry name" value="Chorismate_C"/>
</dbReference>
<reference evidence="8 9" key="1">
    <citation type="submission" date="2017-11" db="EMBL/GenBank/DDBJ databases">
        <title>Genomic Encyclopedia of Archaeal and Bacterial Type Strains, Phase II (KMG-II): From Individual Species to Whole Genera.</title>
        <authorList>
            <person name="Goeker M."/>
        </authorList>
    </citation>
    <scope>NUCLEOTIDE SEQUENCE [LARGE SCALE GENOMIC DNA]</scope>
    <source>
        <strain evidence="8 9">DSM 27763</strain>
    </source>
</reference>
<comment type="catalytic activity">
    <reaction evidence="1">
        <text>chorismate = isochorismate</text>
        <dbReference type="Rhea" id="RHEA:18985"/>
        <dbReference type="ChEBI" id="CHEBI:29748"/>
        <dbReference type="ChEBI" id="CHEBI:29780"/>
        <dbReference type="EC" id="5.4.4.2"/>
    </reaction>
</comment>
<feature type="compositionally biased region" description="Basic and acidic residues" evidence="6">
    <location>
        <begin position="236"/>
        <end position="248"/>
    </location>
</feature>
<dbReference type="Gene3D" id="3.60.120.10">
    <property type="entry name" value="Anthranilate synthase"/>
    <property type="match status" value="1"/>
</dbReference>